<dbReference type="Proteomes" id="UP000189670">
    <property type="component" value="Unassembled WGS sequence"/>
</dbReference>
<gene>
    <name evidence="2" type="ORF">OMM_03768</name>
</gene>
<evidence type="ECO:0000259" key="1">
    <source>
        <dbReference type="Pfam" id="PF13700"/>
    </source>
</evidence>
<dbReference type="InterPro" id="IPR025296">
    <property type="entry name" value="DUF4158"/>
</dbReference>
<proteinExistence type="predicted"/>
<dbReference type="Pfam" id="PF13700">
    <property type="entry name" value="DUF4158"/>
    <property type="match status" value="1"/>
</dbReference>
<dbReference type="AlphaFoldDB" id="A0A1V1P4A7"/>
<organism evidence="2 3">
    <name type="scientific">Candidatus Magnetoglobus multicellularis str. Araruama</name>
    <dbReference type="NCBI Taxonomy" id="890399"/>
    <lineage>
        <taxon>Bacteria</taxon>
        <taxon>Pseudomonadati</taxon>
        <taxon>Thermodesulfobacteriota</taxon>
        <taxon>Desulfobacteria</taxon>
        <taxon>Desulfobacterales</taxon>
        <taxon>Desulfobacteraceae</taxon>
        <taxon>Candidatus Magnetoglobus</taxon>
    </lineage>
</organism>
<sequence length="323" mass="37201">MPVEFLTEEQKRQYGRFSDEPTETQLSKFFHLDDADLSLINKCRGEYNRLGFALQLTTVRFLGTFLPDPTEVPPGVIYFIARQLNITDVGCLKKYLHRKVTRYTHSDEIQRFYGYHDFNTSPWKEQLTEILYNRSWISNERPILMFDFATAWLIQHKVLLPGATTLSRLISEVRDKAANQLWQKLSSLPNQEQKAKLEAILQVPEGSRVSRFDNLRKGPYTISGPAFNKAIDRYQELKEFRLQDIDFSNIPPVRLKNLARHAGVVSMHKIARMPDDKRIATLVAFVKVFEVIALDDALDVLDLLITDIAGTAKKLGQKKDCVP</sequence>
<name>A0A1V1P4A7_9BACT</name>
<protein>
    <recommendedName>
        <fullName evidence="1">DUF4158 domain-containing protein</fullName>
    </recommendedName>
</protein>
<evidence type="ECO:0000313" key="3">
    <source>
        <dbReference type="Proteomes" id="UP000189670"/>
    </source>
</evidence>
<dbReference type="EMBL" id="ATBP01000585">
    <property type="protein sequence ID" value="ETR69687.1"/>
    <property type="molecule type" value="Genomic_DNA"/>
</dbReference>
<feature type="domain" description="DUF4158" evidence="1">
    <location>
        <begin position="5"/>
        <end position="173"/>
    </location>
</feature>
<accession>A0A1V1P4A7</accession>
<evidence type="ECO:0000313" key="2">
    <source>
        <dbReference type="EMBL" id="ETR69687.1"/>
    </source>
</evidence>
<reference evidence="3" key="1">
    <citation type="submission" date="2012-11" db="EMBL/GenBank/DDBJ databases">
        <authorList>
            <person name="Lucero-Rivera Y.E."/>
            <person name="Tovar-Ramirez D."/>
        </authorList>
    </citation>
    <scope>NUCLEOTIDE SEQUENCE [LARGE SCALE GENOMIC DNA]</scope>
    <source>
        <strain evidence="3">Araruama</strain>
    </source>
</reference>
<comment type="caution">
    <text evidence="2">The sequence shown here is derived from an EMBL/GenBank/DDBJ whole genome shotgun (WGS) entry which is preliminary data.</text>
</comment>